<dbReference type="GO" id="GO:0004519">
    <property type="term" value="F:endonuclease activity"/>
    <property type="evidence" value="ECO:0007669"/>
    <property type="project" value="InterPro"/>
</dbReference>
<proteinExistence type="predicted"/>
<dbReference type="Gene3D" id="3.40.50.300">
    <property type="entry name" value="P-loop containing nucleotide triphosphate hydrolases"/>
    <property type="match status" value="1"/>
</dbReference>
<dbReference type="InterPro" id="IPR027417">
    <property type="entry name" value="P-loop_NTPase"/>
</dbReference>
<dbReference type="InterPro" id="IPR005021">
    <property type="entry name" value="Terminase_largesu-like"/>
</dbReference>
<dbReference type="PANTHER" id="PTHR41287">
    <property type="match status" value="1"/>
</dbReference>
<dbReference type="EMBL" id="WCRS01000008">
    <property type="protein sequence ID" value="KAB4473315.1"/>
    <property type="molecule type" value="Genomic_DNA"/>
</dbReference>
<feature type="domain" description="Terminase large subunit-like endonuclease" evidence="2">
    <location>
        <begin position="278"/>
        <end position="560"/>
    </location>
</feature>
<evidence type="ECO:0000259" key="1">
    <source>
        <dbReference type="Pfam" id="PF03354"/>
    </source>
</evidence>
<dbReference type="PANTHER" id="PTHR41287:SF1">
    <property type="entry name" value="PROTEIN YMFN"/>
    <property type="match status" value="1"/>
</dbReference>
<evidence type="ECO:0000313" key="4">
    <source>
        <dbReference type="Proteomes" id="UP000488521"/>
    </source>
</evidence>
<comment type="caution">
    <text evidence="3">The sequence shown here is derived from an EMBL/GenBank/DDBJ whole genome shotgun (WGS) entry which is preliminary data.</text>
</comment>
<dbReference type="InterPro" id="IPR046462">
    <property type="entry name" value="TerL_nuclease"/>
</dbReference>
<gene>
    <name evidence="3" type="ORF">GAN59_13145</name>
</gene>
<accession>A0A6I0S987</accession>
<feature type="domain" description="Terminase large subunit-like ATPase" evidence="1">
    <location>
        <begin position="100"/>
        <end position="272"/>
    </location>
</feature>
<dbReference type="Pfam" id="PF03354">
    <property type="entry name" value="TerL_ATPase"/>
    <property type="match status" value="1"/>
</dbReference>
<sequence length="568" mass="65643">MLEKNDLIQLKARTLERLQEVNVEDYTLDQTDIRLKDYVKSAISHPDDHNLYELLSILRFFRLLDAYIFKPTEVKKFIVFYENLKFSGLKGRVKYRLTPIQVFQFANILGFYRTPEKRLCRDALLFVPRKYSKTTSVASLAIYDLLFGDANAQAYVAANSYDQAQICFGEIKNILKSLDKRFKNFKINREQVFSKRRGRTSFARCLASNPDKLDGLNASTVILDEFSQADSAELKNVLTSSMGARVNPMTIVITTASDKLESPFVNMLNSYKAVLRGEVENDSIFAHIFEPDVNDAEDDPHTWAKVQPHLGITVQADYYENEYRKAQMTAEDMLTFRTKLLNLFVQDEAKVWFTSGEIEAMCKDDNDLKTLKNRPDAMVAVDLSVCDDFSSVSYNIYLPEIKMFHIHNDYYFPRKMLISHPNRELYERWAADGYLRLCDGNVIDYRMIVNDINARNRESVRILNIGYDPYKSMEFVNMMGASGAKKVLQPIKQTYGTFTSPVESFEIAARTGRVTFNYNPINWYCFGNAVIDEDRLENRKPIKKSQNAKIDGAVTSVMTFYLYNNFRK</sequence>
<dbReference type="InterPro" id="IPR046461">
    <property type="entry name" value="TerL_ATPase"/>
</dbReference>
<dbReference type="Proteomes" id="UP000488521">
    <property type="component" value="Unassembled WGS sequence"/>
</dbReference>
<evidence type="ECO:0000313" key="3">
    <source>
        <dbReference type="EMBL" id="KAB4473315.1"/>
    </source>
</evidence>
<name>A0A6I0S987_BACT4</name>
<protein>
    <submittedName>
        <fullName evidence="3">Terminase large subunit</fullName>
    </submittedName>
</protein>
<reference evidence="3 4" key="1">
    <citation type="journal article" date="2019" name="Nat. Med.">
        <title>A library of human gut bacterial isolates paired with longitudinal multiomics data enables mechanistic microbiome research.</title>
        <authorList>
            <person name="Poyet M."/>
            <person name="Groussin M."/>
            <person name="Gibbons S.M."/>
            <person name="Avila-Pacheco J."/>
            <person name="Jiang X."/>
            <person name="Kearney S.M."/>
            <person name="Perrotta A.R."/>
            <person name="Berdy B."/>
            <person name="Zhao S."/>
            <person name="Lieberman T.D."/>
            <person name="Swanson P.K."/>
            <person name="Smith M."/>
            <person name="Roesemann S."/>
            <person name="Alexander J.E."/>
            <person name="Rich S.A."/>
            <person name="Livny J."/>
            <person name="Vlamakis H."/>
            <person name="Clish C."/>
            <person name="Bullock K."/>
            <person name="Deik A."/>
            <person name="Scott J."/>
            <person name="Pierce K.A."/>
            <person name="Xavier R.J."/>
            <person name="Alm E.J."/>
        </authorList>
    </citation>
    <scope>NUCLEOTIDE SEQUENCE [LARGE SCALE GENOMIC DNA]</scope>
    <source>
        <strain evidence="3 4">BIOML-A156</strain>
    </source>
</reference>
<dbReference type="Pfam" id="PF20441">
    <property type="entry name" value="TerL_nuclease"/>
    <property type="match status" value="1"/>
</dbReference>
<dbReference type="AlphaFoldDB" id="A0A6I0S987"/>
<organism evidence="3 4">
    <name type="scientific">Bacteroides thetaiotaomicron</name>
    <dbReference type="NCBI Taxonomy" id="818"/>
    <lineage>
        <taxon>Bacteria</taxon>
        <taxon>Pseudomonadati</taxon>
        <taxon>Bacteroidota</taxon>
        <taxon>Bacteroidia</taxon>
        <taxon>Bacteroidales</taxon>
        <taxon>Bacteroidaceae</taxon>
        <taxon>Bacteroides</taxon>
    </lineage>
</organism>
<evidence type="ECO:0000259" key="2">
    <source>
        <dbReference type="Pfam" id="PF20441"/>
    </source>
</evidence>
<dbReference type="RefSeq" id="WP_234190687.1">
    <property type="nucleotide sequence ID" value="NZ_BAABZI010000001.1"/>
</dbReference>